<name>X0YEU9_9ZZZZ</name>
<proteinExistence type="predicted"/>
<evidence type="ECO:0000313" key="1">
    <source>
        <dbReference type="EMBL" id="GAG47218.1"/>
    </source>
</evidence>
<feature type="non-terminal residue" evidence="1">
    <location>
        <position position="70"/>
    </location>
</feature>
<dbReference type="EMBL" id="BARS01052943">
    <property type="protein sequence ID" value="GAG47218.1"/>
    <property type="molecule type" value="Genomic_DNA"/>
</dbReference>
<reference evidence="1" key="1">
    <citation type="journal article" date="2014" name="Front. Microbiol.">
        <title>High frequency of phylogenetically diverse reductive dehalogenase-homologous genes in deep subseafloor sedimentary metagenomes.</title>
        <authorList>
            <person name="Kawai M."/>
            <person name="Futagami T."/>
            <person name="Toyoda A."/>
            <person name="Takaki Y."/>
            <person name="Nishi S."/>
            <person name="Hori S."/>
            <person name="Arai W."/>
            <person name="Tsubouchi T."/>
            <person name="Morono Y."/>
            <person name="Uchiyama I."/>
            <person name="Ito T."/>
            <person name="Fujiyama A."/>
            <person name="Inagaki F."/>
            <person name="Takami H."/>
        </authorList>
    </citation>
    <scope>NUCLEOTIDE SEQUENCE</scope>
    <source>
        <strain evidence="1">Expedition CK06-06</strain>
    </source>
</reference>
<gene>
    <name evidence="1" type="ORF">S01H1_78645</name>
</gene>
<protein>
    <submittedName>
        <fullName evidence="1">Uncharacterized protein</fullName>
    </submittedName>
</protein>
<dbReference type="AlphaFoldDB" id="X0YEU9"/>
<accession>X0YEU9</accession>
<comment type="caution">
    <text evidence="1">The sequence shown here is derived from an EMBL/GenBank/DDBJ whole genome shotgun (WGS) entry which is preliminary data.</text>
</comment>
<sequence>MRKHLLNIMAILAVLAIAYWIYSTAKVWKATSLPGNLTRYVFYMSKEGARQGDTIACEIWMTAGNHEKMM</sequence>
<organism evidence="1">
    <name type="scientific">marine sediment metagenome</name>
    <dbReference type="NCBI Taxonomy" id="412755"/>
    <lineage>
        <taxon>unclassified sequences</taxon>
        <taxon>metagenomes</taxon>
        <taxon>ecological metagenomes</taxon>
    </lineage>
</organism>